<dbReference type="RefSeq" id="WP_289366222.1">
    <property type="nucleotide sequence ID" value="NZ_JAUCBP010000011.1"/>
</dbReference>
<proteinExistence type="predicted"/>
<dbReference type="Pfam" id="PF09932">
    <property type="entry name" value="DUF2164"/>
    <property type="match status" value="1"/>
</dbReference>
<name>A0ABT7T1C0_9ALTE</name>
<sequence>MIELRSEDKAHIILQLQAYLSRELDVEIGQFDADFLLDFFAKEFGSIFYNQGLYDSQSVLQDKLETLNDAIAELEKPVTR</sequence>
<gene>
    <name evidence="1" type="ORF">QTP81_13445</name>
</gene>
<evidence type="ECO:0000313" key="1">
    <source>
        <dbReference type="EMBL" id="MDM7861599.1"/>
    </source>
</evidence>
<keyword evidence="2" id="KW-1185">Reference proteome</keyword>
<comment type="caution">
    <text evidence="1">The sequence shown here is derived from an EMBL/GenBank/DDBJ whole genome shotgun (WGS) entry which is preliminary data.</text>
</comment>
<organism evidence="1 2">
    <name type="scientific">Alteromonas arenosi</name>
    <dbReference type="NCBI Taxonomy" id="3055817"/>
    <lineage>
        <taxon>Bacteria</taxon>
        <taxon>Pseudomonadati</taxon>
        <taxon>Pseudomonadota</taxon>
        <taxon>Gammaproteobacteria</taxon>
        <taxon>Alteromonadales</taxon>
        <taxon>Alteromonadaceae</taxon>
        <taxon>Alteromonas/Salinimonas group</taxon>
        <taxon>Alteromonas</taxon>
    </lineage>
</organism>
<protein>
    <submittedName>
        <fullName evidence="1">DUF2164 domain-containing protein</fullName>
    </submittedName>
</protein>
<accession>A0ABT7T1C0</accession>
<dbReference type="InterPro" id="IPR018680">
    <property type="entry name" value="DUF2164"/>
</dbReference>
<reference evidence="1 2" key="1">
    <citation type="submission" date="2023-06" db="EMBL/GenBank/DDBJ databases">
        <title>Alteromonas sp. ASW11-36 isolated from intertidal sand.</title>
        <authorList>
            <person name="Li Y."/>
        </authorList>
    </citation>
    <scope>NUCLEOTIDE SEQUENCE [LARGE SCALE GENOMIC DNA]</scope>
    <source>
        <strain evidence="1 2">ASW11-36</strain>
    </source>
</reference>
<evidence type="ECO:0000313" key="2">
    <source>
        <dbReference type="Proteomes" id="UP001234343"/>
    </source>
</evidence>
<dbReference type="Proteomes" id="UP001234343">
    <property type="component" value="Unassembled WGS sequence"/>
</dbReference>
<dbReference type="EMBL" id="JAUCBP010000011">
    <property type="protein sequence ID" value="MDM7861599.1"/>
    <property type="molecule type" value="Genomic_DNA"/>
</dbReference>